<keyword evidence="3" id="KW-1185">Reference proteome</keyword>
<dbReference type="PANTHER" id="PTHR11161:SF72">
    <property type="entry name" value="FI21449P1"/>
    <property type="match status" value="1"/>
</dbReference>
<dbReference type="EMBL" id="JARQZJ010000127">
    <property type="protein sequence ID" value="KAK9891028.1"/>
    <property type="molecule type" value="Genomic_DNA"/>
</dbReference>
<dbReference type="PANTHER" id="PTHR11161">
    <property type="entry name" value="O-ACYLTRANSFERASE"/>
    <property type="match status" value="1"/>
</dbReference>
<comment type="caution">
    <text evidence="2">The sequence shown here is derived from an EMBL/GenBank/DDBJ whole genome shotgun (WGS) entry which is preliminary data.</text>
</comment>
<evidence type="ECO:0008006" key="4">
    <source>
        <dbReference type="Google" id="ProtNLM"/>
    </source>
</evidence>
<dbReference type="Proteomes" id="UP001431783">
    <property type="component" value="Unassembled WGS sequence"/>
</dbReference>
<accession>A0AAW1VC24</accession>
<keyword evidence="1" id="KW-1133">Transmembrane helix</keyword>
<protein>
    <recommendedName>
        <fullName evidence="4">Acyltransferase</fullName>
    </recommendedName>
</protein>
<evidence type="ECO:0000313" key="2">
    <source>
        <dbReference type="EMBL" id="KAK9891028.1"/>
    </source>
</evidence>
<sequence length="98" mass="11408">MATKTGGFMRNFLQSKPLVFLGNFNYCVYVFHFLILYLRFGTTTKMVVLSDKFYLINLSVDIIGSFAVAMMLYFLLEHPFAKLQKRLLPQIRTPKKNS</sequence>
<keyword evidence="1" id="KW-0472">Membrane</keyword>
<feature type="transmembrane region" description="Helical" evidence="1">
    <location>
        <begin position="18"/>
        <end position="38"/>
    </location>
</feature>
<gene>
    <name evidence="2" type="ORF">WA026_013360</name>
</gene>
<evidence type="ECO:0000313" key="3">
    <source>
        <dbReference type="Proteomes" id="UP001431783"/>
    </source>
</evidence>
<keyword evidence="1" id="KW-0812">Transmembrane</keyword>
<feature type="transmembrane region" description="Helical" evidence="1">
    <location>
        <begin position="53"/>
        <end position="76"/>
    </location>
</feature>
<evidence type="ECO:0000256" key="1">
    <source>
        <dbReference type="SAM" id="Phobius"/>
    </source>
</evidence>
<dbReference type="AlphaFoldDB" id="A0AAW1VC24"/>
<proteinExistence type="predicted"/>
<dbReference type="InterPro" id="IPR052728">
    <property type="entry name" value="O2_lipid_transport_reg"/>
</dbReference>
<organism evidence="2 3">
    <name type="scientific">Henosepilachna vigintioctopunctata</name>
    <dbReference type="NCBI Taxonomy" id="420089"/>
    <lineage>
        <taxon>Eukaryota</taxon>
        <taxon>Metazoa</taxon>
        <taxon>Ecdysozoa</taxon>
        <taxon>Arthropoda</taxon>
        <taxon>Hexapoda</taxon>
        <taxon>Insecta</taxon>
        <taxon>Pterygota</taxon>
        <taxon>Neoptera</taxon>
        <taxon>Endopterygota</taxon>
        <taxon>Coleoptera</taxon>
        <taxon>Polyphaga</taxon>
        <taxon>Cucujiformia</taxon>
        <taxon>Coccinelloidea</taxon>
        <taxon>Coccinellidae</taxon>
        <taxon>Epilachninae</taxon>
        <taxon>Epilachnini</taxon>
        <taxon>Henosepilachna</taxon>
    </lineage>
</organism>
<reference evidence="2 3" key="1">
    <citation type="submission" date="2023-03" db="EMBL/GenBank/DDBJ databases">
        <title>Genome insight into feeding habits of ladybird beetles.</title>
        <authorList>
            <person name="Li H.-S."/>
            <person name="Huang Y.-H."/>
            <person name="Pang H."/>
        </authorList>
    </citation>
    <scope>NUCLEOTIDE SEQUENCE [LARGE SCALE GENOMIC DNA]</scope>
    <source>
        <strain evidence="2">SYSU_2023b</strain>
        <tissue evidence="2">Whole body</tissue>
    </source>
</reference>
<name>A0AAW1VC24_9CUCU</name>